<evidence type="ECO:0000313" key="13">
    <source>
        <dbReference type="EMBL" id="KAK0070498.1"/>
    </source>
</evidence>
<feature type="transmembrane region" description="Helical" evidence="11">
    <location>
        <begin position="90"/>
        <end position="111"/>
    </location>
</feature>
<feature type="transmembrane region" description="Helical" evidence="11">
    <location>
        <begin position="57"/>
        <end position="78"/>
    </location>
</feature>
<sequence length="248" mass="28097">MYFDSNATTAADMKYFNMLVLIVQVFGVASVVITAVWMGHFRGGFAWQSDPLHEFNYHPLFMIIGMVFLYADAILAYRVFRNDRKIYIKILHAVMHVFALIFAAVGLKAVFDSHNLNAGGPIPNLYSLHSWLGLFVVVCFGLQWSLGFISFLWPKLSMGIRTFYMPYHTFWGVVLLVLATATALMGITEKAIFHKDDIHYSALSTEAVLINCLGVLLVLFTGFVVYLVTKPEYKRQPSPEEDHVPLEN</sequence>
<organism evidence="13 14">
    <name type="scientific">Biomphalaria pfeifferi</name>
    <name type="common">Bloodfluke planorb</name>
    <name type="synonym">Freshwater snail</name>
    <dbReference type="NCBI Taxonomy" id="112525"/>
    <lineage>
        <taxon>Eukaryota</taxon>
        <taxon>Metazoa</taxon>
        <taxon>Spiralia</taxon>
        <taxon>Lophotrochozoa</taxon>
        <taxon>Mollusca</taxon>
        <taxon>Gastropoda</taxon>
        <taxon>Heterobranchia</taxon>
        <taxon>Euthyneura</taxon>
        <taxon>Panpulmonata</taxon>
        <taxon>Hygrophila</taxon>
        <taxon>Lymnaeoidea</taxon>
        <taxon>Planorbidae</taxon>
        <taxon>Biomphalaria</taxon>
    </lineage>
</organism>
<feature type="transmembrane region" description="Helical" evidence="11">
    <location>
        <begin position="207"/>
        <end position="228"/>
    </location>
</feature>
<dbReference type="GO" id="GO:0016020">
    <property type="term" value="C:membrane"/>
    <property type="evidence" value="ECO:0007669"/>
    <property type="project" value="UniProtKB-SubCell"/>
</dbReference>
<evidence type="ECO:0000256" key="3">
    <source>
        <dbReference type="ARBA" id="ARBA00022448"/>
    </source>
</evidence>
<dbReference type="GO" id="GO:0016491">
    <property type="term" value="F:oxidoreductase activity"/>
    <property type="evidence" value="ECO:0007669"/>
    <property type="project" value="InterPro"/>
</dbReference>
<evidence type="ECO:0000313" key="14">
    <source>
        <dbReference type="Proteomes" id="UP001233172"/>
    </source>
</evidence>
<dbReference type="SMART" id="SM00665">
    <property type="entry name" value="B561"/>
    <property type="match status" value="1"/>
</dbReference>
<dbReference type="InterPro" id="IPR006593">
    <property type="entry name" value="Cyt_b561/ferric_Rdtase_TM"/>
</dbReference>
<dbReference type="EMBL" id="JASAOG010000001">
    <property type="protein sequence ID" value="KAK0070498.1"/>
    <property type="molecule type" value="Genomic_DNA"/>
</dbReference>
<dbReference type="Proteomes" id="UP001233172">
    <property type="component" value="Unassembled WGS sequence"/>
</dbReference>
<evidence type="ECO:0000256" key="1">
    <source>
        <dbReference type="ARBA" id="ARBA00001970"/>
    </source>
</evidence>
<feature type="transmembrane region" description="Helical" evidence="11">
    <location>
        <begin position="131"/>
        <end position="153"/>
    </location>
</feature>
<keyword evidence="5 11" id="KW-0812">Transmembrane</keyword>
<comment type="subcellular location">
    <subcellularLocation>
        <location evidence="2">Membrane</location>
        <topology evidence="2">Multi-pass membrane protein</topology>
    </subcellularLocation>
</comment>
<evidence type="ECO:0000256" key="8">
    <source>
        <dbReference type="ARBA" id="ARBA00022989"/>
    </source>
</evidence>
<dbReference type="Pfam" id="PF03188">
    <property type="entry name" value="Cytochrom_B561"/>
    <property type="match status" value="1"/>
</dbReference>
<evidence type="ECO:0000256" key="7">
    <source>
        <dbReference type="ARBA" id="ARBA00022982"/>
    </source>
</evidence>
<feature type="transmembrane region" description="Helical" evidence="11">
    <location>
        <begin position="165"/>
        <end position="187"/>
    </location>
</feature>
<feature type="transmembrane region" description="Helical" evidence="11">
    <location>
        <begin position="15"/>
        <end position="37"/>
    </location>
</feature>
<evidence type="ECO:0000256" key="6">
    <source>
        <dbReference type="ARBA" id="ARBA00022723"/>
    </source>
</evidence>
<keyword evidence="10 11" id="KW-0472">Membrane</keyword>
<dbReference type="Gene3D" id="1.20.120.1770">
    <property type="match status" value="1"/>
</dbReference>
<comment type="cofactor">
    <cofactor evidence="1">
        <name>heme b</name>
        <dbReference type="ChEBI" id="CHEBI:60344"/>
    </cofactor>
</comment>
<name>A0AAD8CD77_BIOPF</name>
<dbReference type="AlphaFoldDB" id="A0AAD8CD77"/>
<evidence type="ECO:0000256" key="2">
    <source>
        <dbReference type="ARBA" id="ARBA00004141"/>
    </source>
</evidence>
<gene>
    <name evidence="13" type="ORF">Bpfe_000481</name>
</gene>
<feature type="domain" description="Cytochrome b561" evidence="12">
    <location>
        <begin position="22"/>
        <end position="229"/>
    </location>
</feature>
<keyword evidence="14" id="KW-1185">Reference proteome</keyword>
<keyword evidence="8 11" id="KW-1133">Transmembrane helix</keyword>
<keyword evidence="3" id="KW-0813">Transport</keyword>
<dbReference type="GO" id="GO:0046872">
    <property type="term" value="F:metal ion binding"/>
    <property type="evidence" value="ECO:0007669"/>
    <property type="project" value="UniProtKB-KW"/>
</dbReference>
<keyword evidence="9" id="KW-0408">Iron</keyword>
<proteinExistence type="predicted"/>
<reference evidence="13" key="2">
    <citation type="submission" date="2023-04" db="EMBL/GenBank/DDBJ databases">
        <authorList>
            <person name="Bu L."/>
            <person name="Lu L."/>
            <person name="Laidemitt M.R."/>
            <person name="Zhang S.M."/>
            <person name="Mutuku M."/>
            <person name="Mkoji G."/>
            <person name="Steinauer M."/>
            <person name="Loker E.S."/>
        </authorList>
    </citation>
    <scope>NUCLEOTIDE SEQUENCE</scope>
    <source>
        <strain evidence="13">KasaAsao</strain>
        <tissue evidence="13">Whole Snail</tissue>
    </source>
</reference>
<dbReference type="PANTHER" id="PTHR10106">
    <property type="entry name" value="CYTOCHROME B561-RELATED"/>
    <property type="match status" value="1"/>
</dbReference>
<evidence type="ECO:0000256" key="4">
    <source>
        <dbReference type="ARBA" id="ARBA00022617"/>
    </source>
</evidence>
<dbReference type="FunFam" id="1.20.120.1770:FF:000001">
    <property type="entry name" value="Cytochrome b reductase 1"/>
    <property type="match status" value="1"/>
</dbReference>
<protein>
    <submittedName>
        <fullName evidence="13">Cytochrome b561</fullName>
    </submittedName>
</protein>
<reference evidence="13" key="1">
    <citation type="journal article" date="2023" name="PLoS Negl. Trop. Dis.">
        <title>A genome sequence for Biomphalaria pfeifferi, the major vector snail for the human-infecting parasite Schistosoma mansoni.</title>
        <authorList>
            <person name="Bu L."/>
            <person name="Lu L."/>
            <person name="Laidemitt M.R."/>
            <person name="Zhang S.M."/>
            <person name="Mutuku M."/>
            <person name="Mkoji G."/>
            <person name="Steinauer M."/>
            <person name="Loker E.S."/>
        </authorList>
    </citation>
    <scope>NUCLEOTIDE SEQUENCE</scope>
    <source>
        <strain evidence="13">KasaAsao</strain>
    </source>
</reference>
<accession>A0AAD8CD77</accession>
<evidence type="ECO:0000256" key="10">
    <source>
        <dbReference type="ARBA" id="ARBA00023136"/>
    </source>
</evidence>
<evidence type="ECO:0000256" key="9">
    <source>
        <dbReference type="ARBA" id="ARBA00023004"/>
    </source>
</evidence>
<evidence type="ECO:0000256" key="11">
    <source>
        <dbReference type="SAM" id="Phobius"/>
    </source>
</evidence>
<keyword evidence="7" id="KW-0249">Electron transport</keyword>
<comment type="caution">
    <text evidence="13">The sequence shown here is derived from an EMBL/GenBank/DDBJ whole genome shotgun (WGS) entry which is preliminary data.</text>
</comment>
<dbReference type="PANTHER" id="PTHR10106:SF0">
    <property type="entry name" value="LD36721P"/>
    <property type="match status" value="1"/>
</dbReference>
<keyword evidence="4" id="KW-0349">Heme</keyword>
<dbReference type="InterPro" id="IPR043205">
    <property type="entry name" value="CYB561/CYBRD1-like"/>
</dbReference>
<dbReference type="PROSITE" id="PS50939">
    <property type="entry name" value="CYTOCHROME_B561"/>
    <property type="match status" value="1"/>
</dbReference>
<evidence type="ECO:0000256" key="5">
    <source>
        <dbReference type="ARBA" id="ARBA00022692"/>
    </source>
</evidence>
<evidence type="ECO:0000259" key="12">
    <source>
        <dbReference type="PROSITE" id="PS50939"/>
    </source>
</evidence>
<keyword evidence="6" id="KW-0479">Metal-binding</keyword>